<name>A0AA36GDI5_CYLNA</name>
<dbReference type="Proteomes" id="UP001176961">
    <property type="component" value="Unassembled WGS sequence"/>
</dbReference>
<keyword evidence="2" id="KW-1185">Reference proteome</keyword>
<protein>
    <submittedName>
        <fullName evidence="1">Uncharacterized protein</fullName>
    </submittedName>
</protein>
<dbReference type="EMBL" id="CATQJL010000001">
    <property type="protein sequence ID" value="CAJ0590062.1"/>
    <property type="molecule type" value="Genomic_DNA"/>
</dbReference>
<organism evidence="1 2">
    <name type="scientific">Cylicocyclus nassatus</name>
    <name type="common">Nematode worm</name>
    <dbReference type="NCBI Taxonomy" id="53992"/>
    <lineage>
        <taxon>Eukaryota</taxon>
        <taxon>Metazoa</taxon>
        <taxon>Ecdysozoa</taxon>
        <taxon>Nematoda</taxon>
        <taxon>Chromadorea</taxon>
        <taxon>Rhabditida</taxon>
        <taxon>Rhabditina</taxon>
        <taxon>Rhabditomorpha</taxon>
        <taxon>Strongyloidea</taxon>
        <taxon>Strongylidae</taxon>
        <taxon>Cylicocyclus</taxon>
    </lineage>
</organism>
<reference evidence="1" key="1">
    <citation type="submission" date="2023-07" db="EMBL/GenBank/DDBJ databases">
        <authorList>
            <consortium name="CYATHOMIX"/>
        </authorList>
    </citation>
    <scope>NUCLEOTIDE SEQUENCE</scope>
    <source>
        <strain evidence="1">N/A</strain>
    </source>
</reference>
<dbReference type="AlphaFoldDB" id="A0AA36GDI5"/>
<comment type="caution">
    <text evidence="1">The sequence shown here is derived from an EMBL/GenBank/DDBJ whole genome shotgun (WGS) entry which is preliminary data.</text>
</comment>
<sequence length="77" mass="8931">MMRIKEAIQRKKLIQKMNEDFKDLEFTLPIYTPSPIPLIPQEPAQGEEVAVEAEPTNENGLQTFVQYLSERLNENQV</sequence>
<proteinExistence type="predicted"/>
<accession>A0AA36GDI5</accession>
<evidence type="ECO:0000313" key="2">
    <source>
        <dbReference type="Proteomes" id="UP001176961"/>
    </source>
</evidence>
<gene>
    <name evidence="1" type="ORF">CYNAS_LOCUS2045</name>
</gene>
<evidence type="ECO:0000313" key="1">
    <source>
        <dbReference type="EMBL" id="CAJ0590062.1"/>
    </source>
</evidence>